<evidence type="ECO:0000313" key="1">
    <source>
        <dbReference type="EMBL" id="VAW78777.1"/>
    </source>
</evidence>
<gene>
    <name evidence="1" type="ORF">MNBD_GAMMA13-2118</name>
</gene>
<name>A0A3B0YTK2_9ZZZZ</name>
<protein>
    <submittedName>
        <fullName evidence="1">Uncharacterized protein</fullName>
    </submittedName>
</protein>
<reference evidence="1" key="1">
    <citation type="submission" date="2018-06" db="EMBL/GenBank/DDBJ databases">
        <authorList>
            <person name="Zhirakovskaya E."/>
        </authorList>
    </citation>
    <scope>NUCLEOTIDE SEQUENCE</scope>
</reference>
<proteinExistence type="predicted"/>
<sequence>MGDFQWKEGIILGSLSVDWMFIPSLRCLDHARVVKLRWRECMLLLPEQTRGYLPVRRSEHQVYIP</sequence>
<accession>A0A3B0YTK2</accession>
<organism evidence="1">
    <name type="scientific">hydrothermal vent metagenome</name>
    <dbReference type="NCBI Taxonomy" id="652676"/>
    <lineage>
        <taxon>unclassified sequences</taxon>
        <taxon>metagenomes</taxon>
        <taxon>ecological metagenomes</taxon>
    </lineage>
</organism>
<dbReference type="EMBL" id="UOFK01000166">
    <property type="protein sequence ID" value="VAW78777.1"/>
    <property type="molecule type" value="Genomic_DNA"/>
</dbReference>
<dbReference type="AlphaFoldDB" id="A0A3B0YTK2"/>